<dbReference type="InterPro" id="IPR038732">
    <property type="entry name" value="HpyO/CreE_NAD-binding"/>
</dbReference>
<dbReference type="Proteomes" id="UP000325849">
    <property type="component" value="Unassembled WGS sequence"/>
</dbReference>
<dbReference type="Pfam" id="PF13454">
    <property type="entry name" value="NAD_binding_9"/>
    <property type="match status" value="1"/>
</dbReference>
<keyword evidence="3" id="KW-1185">Reference proteome</keyword>
<evidence type="ECO:0000313" key="3">
    <source>
        <dbReference type="Proteomes" id="UP000325849"/>
    </source>
</evidence>
<dbReference type="OrthoDB" id="3653265at2"/>
<dbReference type="EMBL" id="VJZD01000018">
    <property type="protein sequence ID" value="MPY31067.1"/>
    <property type="molecule type" value="Genomic_DNA"/>
</dbReference>
<name>A0A5N8V7C4_9ACTN</name>
<dbReference type="AlphaFoldDB" id="A0A5N8V7C4"/>
<dbReference type="RefSeq" id="WP_152885875.1">
    <property type="nucleotide sequence ID" value="NZ_VJZD01000018.1"/>
</dbReference>
<dbReference type="PANTHER" id="PTHR40254">
    <property type="entry name" value="BLR0577 PROTEIN"/>
    <property type="match status" value="1"/>
</dbReference>
<feature type="domain" description="FAD-dependent urate hydroxylase HpyO/Asp monooxygenase CreE-like FAD/NAD(P)-binding" evidence="1">
    <location>
        <begin position="11"/>
        <end position="188"/>
    </location>
</feature>
<evidence type="ECO:0000313" key="2">
    <source>
        <dbReference type="EMBL" id="MPY31067.1"/>
    </source>
</evidence>
<sequence length="668" mass="72265">MLESDGTTLCVIGAGPRGLSVVERVCANAAVTGQRTVLHLVDPYLRLGSRVWRVNQPPMLLMNTVASQVTMFTDESVTCEGPVSRGPSLYEWAKLLERLEPFVPYPPHVYEEAARLGPDSYPTRALYGRYLGWVFDRLVRTVPDHIAIEPHGTPAVAVRDEAGGTQTVTLANGTRLTDLDAVVLALGHVDMPLTGPEQELDAFAARHGLGYIPPGNPSEAPLDRIAPGERVALRGMGLNFFDHMALLTTGRGGSFVRERGTLRYRPSGDEPVLVAGSRRGVPYHARGENQKGATGRHHPLFLTEQVIARLRARRAAGEPVEFARDVWPLVDLEVRAVYYHALIAQERGRYDADVFLGEYVAAVGADPAGFAAVAAGADGGAAGSQAELRLLRGFGVADAWHWDWERVSRPYGDREFAGPADFHDWLLGHLREDVREAHRGNVRGPLKAALDVMRDLRNEVRLVVDHSGITGASYRDDLESWYTPLNAYVSIGPPLARIEEMAALIEAGVLRVVGPGMTVSPSAEGKAFVVSSPRVPGSEQEVSTLVEARLPQVDVRTTEDPLLRDLMTQGAARAYAIAGRTRDGDSHRTGGLAVTQKPYRLVEWSGTVHPRRFAFGIPTESVHWATAAGIRPGSDSVILGDADAIARACLAAGPAVRLARPVATVEGD</sequence>
<dbReference type="InterPro" id="IPR052189">
    <property type="entry name" value="L-asp_N-monooxygenase_NS-form"/>
</dbReference>
<comment type="caution">
    <text evidence="2">The sequence shown here is derived from an EMBL/GenBank/DDBJ whole genome shotgun (WGS) entry which is preliminary data.</text>
</comment>
<gene>
    <name evidence="2" type="ORF">FNH09_06950</name>
</gene>
<protein>
    <submittedName>
        <fullName evidence="2">FAD/NAD(P)-binding protein</fullName>
    </submittedName>
</protein>
<dbReference type="PANTHER" id="PTHR40254:SF1">
    <property type="entry name" value="BLR0577 PROTEIN"/>
    <property type="match status" value="1"/>
</dbReference>
<evidence type="ECO:0000259" key="1">
    <source>
        <dbReference type="Pfam" id="PF13454"/>
    </source>
</evidence>
<proteinExistence type="predicted"/>
<accession>A0A5N8V7C4</accession>
<reference evidence="2 3" key="1">
    <citation type="submission" date="2019-07" db="EMBL/GenBank/DDBJ databases">
        <title>New species of Amycolatopsis and Streptomyces.</title>
        <authorList>
            <person name="Duangmal K."/>
            <person name="Teo W.F.A."/>
            <person name="Lipun K."/>
        </authorList>
    </citation>
    <scope>NUCLEOTIDE SEQUENCE [LARGE SCALE GENOMIC DNA]</scope>
    <source>
        <strain evidence="2 3">NBRC 109810</strain>
    </source>
</reference>
<organism evidence="2 3">
    <name type="scientific">Streptomyces adustus</name>
    <dbReference type="NCBI Taxonomy" id="1609272"/>
    <lineage>
        <taxon>Bacteria</taxon>
        <taxon>Bacillati</taxon>
        <taxon>Actinomycetota</taxon>
        <taxon>Actinomycetes</taxon>
        <taxon>Kitasatosporales</taxon>
        <taxon>Streptomycetaceae</taxon>
        <taxon>Streptomyces</taxon>
    </lineage>
</organism>